<dbReference type="PANTHER" id="PTHR34524">
    <property type="entry name" value="CALCYPHOSIN"/>
    <property type="match status" value="1"/>
</dbReference>
<gene>
    <name evidence="6" type="ORF">HPHI1048_LOCUS1090</name>
</gene>
<feature type="domain" description="EF-hand" evidence="5">
    <location>
        <begin position="140"/>
        <end position="175"/>
    </location>
</feature>
<evidence type="ECO:0000313" key="6">
    <source>
        <dbReference type="EMBL" id="CAD8466954.1"/>
    </source>
</evidence>
<dbReference type="InterPro" id="IPR051581">
    <property type="entry name" value="Ca-bind"/>
</dbReference>
<keyword evidence="3" id="KW-0106">Calcium</keyword>
<feature type="domain" description="EF-hand" evidence="5">
    <location>
        <begin position="101"/>
        <end position="136"/>
    </location>
</feature>
<keyword evidence="2" id="KW-0677">Repeat</keyword>
<dbReference type="InterPro" id="IPR018247">
    <property type="entry name" value="EF_Hand_1_Ca_BS"/>
</dbReference>
<name>A0A7S0DWR1_9CRYP</name>
<organism evidence="6">
    <name type="scientific">Hanusia phi</name>
    <dbReference type="NCBI Taxonomy" id="3032"/>
    <lineage>
        <taxon>Eukaryota</taxon>
        <taxon>Cryptophyceae</taxon>
        <taxon>Pyrenomonadales</taxon>
        <taxon>Geminigeraceae</taxon>
        <taxon>Hanusia</taxon>
    </lineage>
</organism>
<dbReference type="SUPFAM" id="SSF47473">
    <property type="entry name" value="EF-hand"/>
    <property type="match status" value="1"/>
</dbReference>
<reference evidence="6" key="1">
    <citation type="submission" date="2021-01" db="EMBL/GenBank/DDBJ databases">
        <authorList>
            <person name="Corre E."/>
            <person name="Pelletier E."/>
            <person name="Niang G."/>
            <person name="Scheremetjew M."/>
            <person name="Finn R."/>
            <person name="Kale V."/>
            <person name="Holt S."/>
            <person name="Cochrane G."/>
            <person name="Meng A."/>
            <person name="Brown T."/>
            <person name="Cohen L."/>
        </authorList>
    </citation>
    <scope>NUCLEOTIDE SEQUENCE</scope>
    <source>
        <strain evidence="6">CCMP325</strain>
    </source>
</reference>
<dbReference type="CDD" id="cd00051">
    <property type="entry name" value="EFh"/>
    <property type="match status" value="2"/>
</dbReference>
<dbReference type="InterPro" id="IPR011992">
    <property type="entry name" value="EF-hand-dom_pair"/>
</dbReference>
<keyword evidence="1" id="KW-0479">Metal-binding</keyword>
<evidence type="ECO:0000256" key="3">
    <source>
        <dbReference type="ARBA" id="ARBA00022837"/>
    </source>
</evidence>
<dbReference type="Pfam" id="PF13499">
    <property type="entry name" value="EF-hand_7"/>
    <property type="match status" value="2"/>
</dbReference>
<evidence type="ECO:0000256" key="1">
    <source>
        <dbReference type="ARBA" id="ARBA00022723"/>
    </source>
</evidence>
<evidence type="ECO:0000256" key="2">
    <source>
        <dbReference type="ARBA" id="ARBA00022737"/>
    </source>
</evidence>
<dbReference type="SMART" id="SM00054">
    <property type="entry name" value="EFh"/>
    <property type="match status" value="4"/>
</dbReference>
<dbReference type="InterPro" id="IPR002048">
    <property type="entry name" value="EF_hand_dom"/>
</dbReference>
<dbReference type="EMBL" id="HBEO01001529">
    <property type="protein sequence ID" value="CAD8466954.1"/>
    <property type="molecule type" value="Transcribed_RNA"/>
</dbReference>
<dbReference type="PANTHER" id="PTHR34524:SF6">
    <property type="entry name" value="CALCYPHOSINE LIKE"/>
    <property type="match status" value="1"/>
</dbReference>
<proteinExistence type="predicted"/>
<feature type="domain" description="EF-hand" evidence="5">
    <location>
        <begin position="328"/>
        <end position="363"/>
    </location>
</feature>
<sequence>MPSSRRRQRELTGQTNKFYQEKAAGNLDQSVHHETNEYSHPPAQDFVQENRLVVASPAKAGSQRARTSSRMRQTPTWKKKFKVGDELERNKRIELHAKVTSLSGKLRKAFLASDESGDSKLQPDEVREMLRKWGKDLDADEISLLEDFLWKADRNDDGVLEYDEFVNRLSEFEQSLRFDRANQVSHDALTALLHSSAWREIEKNRREIISEMAKSCSSGIRSMTKAEVWEALGRVKGMRFADDMKEWFITAANTWNEDRFNGAALFDHSSQAGAFDVANFNFMRETVKDLRPTQMSAEELAEYKAKALARMEKMRPNIEKLISKLTLQVGNSLHRAFRALDENKTGVLNAEKIYNGFKRHGVKISEEEAAEIVRACDINGDGHIELIDFQNLFNDEVKATVDMDRNRSLVVRSAAIPSLVLQHMRENDGRTERRWFSQFHQGDWSGPFKEVDSSSPSKCEGAARYNRVSAPQRVDHRVLERACRDIALNISWKTSFSPDTSSDSLFDEQRSRASNVVELAKAQRRLKHEKHIDNLIRSYEERVDHRLQATIATKAKQRVEWLQRCYDSVARMEHPNCKAMVEPNVRHAFRAPTRLFFMQQ</sequence>
<dbReference type="Gene3D" id="1.10.238.10">
    <property type="entry name" value="EF-hand"/>
    <property type="match status" value="2"/>
</dbReference>
<dbReference type="GO" id="GO:0005509">
    <property type="term" value="F:calcium ion binding"/>
    <property type="evidence" value="ECO:0007669"/>
    <property type="project" value="InterPro"/>
</dbReference>
<dbReference type="PROSITE" id="PS50222">
    <property type="entry name" value="EF_HAND_2"/>
    <property type="match status" value="4"/>
</dbReference>
<dbReference type="AlphaFoldDB" id="A0A7S0DWR1"/>
<evidence type="ECO:0000259" key="5">
    <source>
        <dbReference type="PROSITE" id="PS50222"/>
    </source>
</evidence>
<feature type="region of interest" description="Disordered" evidence="4">
    <location>
        <begin position="1"/>
        <end position="77"/>
    </location>
</feature>
<dbReference type="PROSITE" id="PS00018">
    <property type="entry name" value="EF_HAND_1"/>
    <property type="match status" value="2"/>
</dbReference>
<feature type="domain" description="EF-hand" evidence="5">
    <location>
        <begin position="364"/>
        <end position="399"/>
    </location>
</feature>
<protein>
    <recommendedName>
        <fullName evidence="5">EF-hand domain-containing protein</fullName>
    </recommendedName>
</protein>
<evidence type="ECO:0000256" key="4">
    <source>
        <dbReference type="SAM" id="MobiDB-lite"/>
    </source>
</evidence>
<feature type="compositionally biased region" description="Polar residues" evidence="4">
    <location>
        <begin position="64"/>
        <end position="76"/>
    </location>
</feature>
<accession>A0A7S0DWR1</accession>